<sequence length="73" mass="7912">MVGAQSLQFLTPPSRPVPQPFKSIMAEQVALSRTQVCGILREELYQGNAFHRSDTHIFIIMGASVSLPAGPTS</sequence>
<organism evidence="1 2">
    <name type="scientific">Lynx pardinus</name>
    <name type="common">Iberian lynx</name>
    <name type="synonym">Felis pardina</name>
    <dbReference type="NCBI Taxonomy" id="191816"/>
    <lineage>
        <taxon>Eukaryota</taxon>
        <taxon>Metazoa</taxon>
        <taxon>Chordata</taxon>
        <taxon>Craniata</taxon>
        <taxon>Vertebrata</taxon>
        <taxon>Euteleostomi</taxon>
        <taxon>Mammalia</taxon>
        <taxon>Eutheria</taxon>
        <taxon>Laurasiatheria</taxon>
        <taxon>Carnivora</taxon>
        <taxon>Feliformia</taxon>
        <taxon>Felidae</taxon>
        <taxon>Felinae</taxon>
        <taxon>Lynx</taxon>
    </lineage>
</organism>
<dbReference type="AlphaFoldDB" id="A0A485PUP8"/>
<keyword evidence="2" id="KW-1185">Reference proteome</keyword>
<proteinExistence type="predicted"/>
<accession>A0A485PUP8</accession>
<dbReference type="EMBL" id="CAAGRJ010041216">
    <property type="protein sequence ID" value="VFV47799.1"/>
    <property type="molecule type" value="Genomic_DNA"/>
</dbReference>
<dbReference type="Proteomes" id="UP000386466">
    <property type="component" value="Unassembled WGS sequence"/>
</dbReference>
<reference evidence="1" key="1">
    <citation type="submission" date="2019-01" db="EMBL/GenBank/DDBJ databases">
        <authorList>
            <person name="Alioto T."/>
            <person name="Alioto T."/>
        </authorList>
    </citation>
    <scope>NUCLEOTIDE SEQUENCE [LARGE SCALE GENOMIC DNA]</scope>
</reference>
<gene>
    <name evidence="1" type="ORF">LYPA_23C012030</name>
</gene>
<evidence type="ECO:0000313" key="1">
    <source>
        <dbReference type="EMBL" id="VFV47799.1"/>
    </source>
</evidence>
<evidence type="ECO:0000313" key="2">
    <source>
        <dbReference type="Proteomes" id="UP000386466"/>
    </source>
</evidence>
<name>A0A485PUP8_LYNPA</name>
<protein>
    <submittedName>
        <fullName evidence="1">Glucose-6-phosphate 1-dehydrogenase</fullName>
    </submittedName>
</protein>